<dbReference type="Pfam" id="PF00004">
    <property type="entry name" value="AAA"/>
    <property type="match status" value="1"/>
</dbReference>
<dbReference type="SUPFAM" id="SSF52540">
    <property type="entry name" value="P-loop containing nucleoside triphosphate hydrolases"/>
    <property type="match status" value="1"/>
</dbReference>
<dbReference type="InterPro" id="IPR003959">
    <property type="entry name" value="ATPase_AAA_core"/>
</dbReference>
<dbReference type="EMBL" id="JBFTWV010000004">
    <property type="protein sequence ID" value="KAL2800261.1"/>
    <property type="molecule type" value="Genomic_DNA"/>
</dbReference>
<feature type="domain" description="AAA+ ATPase" evidence="2">
    <location>
        <begin position="552"/>
        <end position="679"/>
    </location>
</feature>
<feature type="compositionally biased region" description="Acidic residues" evidence="1">
    <location>
        <begin position="105"/>
        <end position="114"/>
    </location>
</feature>
<protein>
    <submittedName>
        <fullName evidence="3">P-loop containing nucleoside triphosphate hydrolase protein</fullName>
    </submittedName>
</protein>
<organism evidence="3 4">
    <name type="scientific">Aspergillus keveii</name>
    <dbReference type="NCBI Taxonomy" id="714993"/>
    <lineage>
        <taxon>Eukaryota</taxon>
        <taxon>Fungi</taxon>
        <taxon>Dikarya</taxon>
        <taxon>Ascomycota</taxon>
        <taxon>Pezizomycotina</taxon>
        <taxon>Eurotiomycetes</taxon>
        <taxon>Eurotiomycetidae</taxon>
        <taxon>Eurotiales</taxon>
        <taxon>Aspergillaceae</taxon>
        <taxon>Aspergillus</taxon>
        <taxon>Aspergillus subgen. Nidulantes</taxon>
    </lineage>
</organism>
<dbReference type="Proteomes" id="UP001610563">
    <property type="component" value="Unassembled WGS sequence"/>
</dbReference>
<keyword evidence="4" id="KW-1185">Reference proteome</keyword>
<feature type="region of interest" description="Disordered" evidence="1">
    <location>
        <begin position="90"/>
        <end position="114"/>
    </location>
</feature>
<dbReference type="InterPro" id="IPR027417">
    <property type="entry name" value="P-loop_NTPase"/>
</dbReference>
<dbReference type="CDD" id="cd00009">
    <property type="entry name" value="AAA"/>
    <property type="match status" value="1"/>
</dbReference>
<dbReference type="Pfam" id="PF23232">
    <property type="entry name" value="AAA_lid_13"/>
    <property type="match status" value="1"/>
</dbReference>
<dbReference type="Pfam" id="PF22942">
    <property type="entry name" value="DUF7025"/>
    <property type="match status" value="1"/>
</dbReference>
<reference evidence="3 4" key="1">
    <citation type="submission" date="2024-07" db="EMBL/GenBank/DDBJ databases">
        <title>Section-level genome sequencing and comparative genomics of Aspergillus sections Usti and Cavernicolus.</title>
        <authorList>
            <consortium name="Lawrence Berkeley National Laboratory"/>
            <person name="Nybo J.L."/>
            <person name="Vesth T.C."/>
            <person name="Theobald S."/>
            <person name="Frisvad J.C."/>
            <person name="Larsen T.O."/>
            <person name="Kjaerboelling I."/>
            <person name="Rothschild-Mancinelli K."/>
            <person name="Lyhne E.K."/>
            <person name="Kogle M.E."/>
            <person name="Barry K."/>
            <person name="Clum A."/>
            <person name="Na H."/>
            <person name="Ledsgaard L."/>
            <person name="Lin J."/>
            <person name="Lipzen A."/>
            <person name="Kuo A."/>
            <person name="Riley R."/>
            <person name="Mondo S."/>
            <person name="Labutti K."/>
            <person name="Haridas S."/>
            <person name="Pangalinan J."/>
            <person name="Salamov A.A."/>
            <person name="Simmons B.A."/>
            <person name="Magnuson J.K."/>
            <person name="Chen J."/>
            <person name="Drula E."/>
            <person name="Henrissat B."/>
            <person name="Wiebenga A."/>
            <person name="Lubbers R.J."/>
            <person name="Gomes A.C."/>
            <person name="Makela M.R."/>
            <person name="Stajich J."/>
            <person name="Grigoriev I.V."/>
            <person name="Mortensen U.H."/>
            <person name="De Vries R.P."/>
            <person name="Baker S.E."/>
            <person name="Andersen M.R."/>
        </authorList>
    </citation>
    <scope>NUCLEOTIDE SEQUENCE [LARGE SCALE GENOMIC DNA]</scope>
    <source>
        <strain evidence="3 4">CBS 209.92</strain>
    </source>
</reference>
<comment type="caution">
    <text evidence="3">The sequence shown here is derived from an EMBL/GenBank/DDBJ whole genome shotgun (WGS) entry which is preliminary data.</text>
</comment>
<feature type="region of interest" description="Disordered" evidence="1">
    <location>
        <begin position="1"/>
        <end position="62"/>
    </location>
</feature>
<accession>A0ABR4GMG3</accession>
<dbReference type="InterPro" id="IPR056599">
    <property type="entry name" value="AAA_lid_fung"/>
</dbReference>
<evidence type="ECO:0000313" key="4">
    <source>
        <dbReference type="Proteomes" id="UP001610563"/>
    </source>
</evidence>
<dbReference type="SMART" id="SM00382">
    <property type="entry name" value="AAA"/>
    <property type="match status" value="1"/>
</dbReference>
<evidence type="ECO:0000256" key="1">
    <source>
        <dbReference type="SAM" id="MobiDB-lite"/>
    </source>
</evidence>
<dbReference type="PANTHER" id="PTHR46411:SF2">
    <property type="entry name" value="AAA+ ATPASE DOMAIN-CONTAINING PROTEIN"/>
    <property type="match status" value="1"/>
</dbReference>
<evidence type="ECO:0000259" key="2">
    <source>
        <dbReference type="SMART" id="SM00382"/>
    </source>
</evidence>
<keyword evidence="3" id="KW-0378">Hydrolase</keyword>
<feature type="compositionally biased region" description="Low complexity" evidence="1">
    <location>
        <begin position="94"/>
        <end position="104"/>
    </location>
</feature>
<dbReference type="InterPro" id="IPR003593">
    <property type="entry name" value="AAA+_ATPase"/>
</dbReference>
<name>A0ABR4GMG3_9EURO</name>
<proteinExistence type="predicted"/>
<feature type="compositionally biased region" description="Basic and acidic residues" evidence="1">
    <location>
        <begin position="8"/>
        <end position="20"/>
    </location>
</feature>
<dbReference type="PANTHER" id="PTHR46411">
    <property type="entry name" value="FAMILY ATPASE, PUTATIVE-RELATED"/>
    <property type="match status" value="1"/>
</dbReference>
<feature type="compositionally biased region" description="Polar residues" evidence="1">
    <location>
        <begin position="44"/>
        <end position="62"/>
    </location>
</feature>
<dbReference type="GO" id="GO:0016787">
    <property type="term" value="F:hydrolase activity"/>
    <property type="evidence" value="ECO:0007669"/>
    <property type="project" value="UniProtKB-KW"/>
</dbReference>
<gene>
    <name evidence="3" type="ORF">BJX66DRAFT_332404</name>
</gene>
<evidence type="ECO:0000313" key="3">
    <source>
        <dbReference type="EMBL" id="KAL2800261.1"/>
    </source>
</evidence>
<sequence length="761" mass="86589">MTRIPIQKQEDSSRDLKQAKEASAVPWIQATKNDHFPDAPEVLFSQSAGNTNGPQEQAPDTTNTALRDHVMRLMQAEREDKERFLAARREADSRNAAAEAANADDTGDDQLEDDGELDSALWNRTLYRFKDSNEVFLEPPVWQRQEDASAEGRYTLQFLTEGAPVHDYLESNDIACLVFGTYTTESLDRPPTENARTADGRSLLSPTSESLLFVSEDMIEAVEEYLWAQPKFEGIFPDFDARQEISAPYLFWFTFRSGYSSALRSLSPRHRALIKNLGKWISDQYDEIYKRVDGELLRGVISADTMQYLVKPGDVLVSEEGGVVQAYMAASWAKEVTPGSSHAFQKSGPRRWEISAWSYGAEGTFYEKYTTLEMELDVRGPEDKVDLRQLDLMPIQYTALETSMALQQRGNSYWRCREKRLVSYYNDPGTDYIESDERFMIDLKAYKMLQVSGQNSTENNPKSKEMPPLLMCLDDPPSAPYLFLFPPTIPGYSLSNKKWMNLEIDKIQSIQWNKRAFKNLVIDGTDKELLKAAVMTRLNPRSGIDILTGKDDGLKILLHGPSGTGKTYTAESLAELVEKPHYRLTCADLGTEPEEAERCLKSALYFAKCWNCIILLDDVGIFLEEDTSRDVKHNALLAVLLRALESYSGIIILTARQISWLSEAFRSRIRLIMHYQSPDHEQRQRIWENFIDQVKAVDPLNIDSGEMEINLDELADTIMNGRQIRDTITTARQFANFKGRKMEYVDLKHVIELAKSRGCGV</sequence>
<dbReference type="Gene3D" id="3.40.50.300">
    <property type="entry name" value="P-loop containing nucleotide triphosphate hydrolases"/>
    <property type="match status" value="1"/>
</dbReference>
<dbReference type="InterPro" id="IPR054289">
    <property type="entry name" value="DUF7025"/>
</dbReference>